<accession>A0ABU8U271</accession>
<dbReference type="EMBL" id="JBBKAM010000002">
    <property type="protein sequence ID" value="MEJ8641982.1"/>
    <property type="molecule type" value="Genomic_DNA"/>
</dbReference>
<dbReference type="Gene3D" id="3.30.70.3290">
    <property type="match status" value="1"/>
</dbReference>
<organism evidence="2 3">
    <name type="scientific">Streptomyces caledonius</name>
    <dbReference type="NCBI Taxonomy" id="3134107"/>
    <lineage>
        <taxon>Bacteria</taxon>
        <taxon>Bacillati</taxon>
        <taxon>Actinomycetota</taxon>
        <taxon>Actinomycetes</taxon>
        <taxon>Kitasatosporales</taxon>
        <taxon>Streptomycetaceae</taxon>
        <taxon>Streptomyces</taxon>
    </lineage>
</organism>
<reference evidence="2 3" key="1">
    <citation type="submission" date="2024-03" db="EMBL/GenBank/DDBJ databases">
        <title>Novel Streptomyces species of biotechnological and ecological value are a feature of Machair soil.</title>
        <authorList>
            <person name="Prole J.R."/>
            <person name="Goodfellow M."/>
            <person name="Allenby N."/>
            <person name="Ward A.C."/>
        </authorList>
    </citation>
    <scope>NUCLEOTIDE SEQUENCE [LARGE SCALE GENOMIC DNA]</scope>
    <source>
        <strain evidence="2 3">MS1.HAVA.3</strain>
    </source>
</reference>
<feature type="region of interest" description="Disordered" evidence="1">
    <location>
        <begin position="1"/>
        <end position="28"/>
    </location>
</feature>
<keyword evidence="3" id="KW-1185">Reference proteome</keyword>
<gene>
    <name evidence="2" type="ORF">WKI68_11910</name>
</gene>
<evidence type="ECO:0000313" key="3">
    <source>
        <dbReference type="Proteomes" id="UP001382904"/>
    </source>
</evidence>
<evidence type="ECO:0000256" key="1">
    <source>
        <dbReference type="SAM" id="MobiDB-lite"/>
    </source>
</evidence>
<protein>
    <submittedName>
        <fullName evidence="2">Uncharacterized protein</fullName>
    </submittedName>
</protein>
<feature type="compositionally biased region" description="Low complexity" evidence="1">
    <location>
        <begin position="71"/>
        <end position="132"/>
    </location>
</feature>
<evidence type="ECO:0000313" key="2">
    <source>
        <dbReference type="EMBL" id="MEJ8641982.1"/>
    </source>
</evidence>
<feature type="region of interest" description="Disordered" evidence="1">
    <location>
        <begin position="68"/>
        <end position="132"/>
    </location>
</feature>
<sequence length="132" mass="14164">MAGLRARRRRTAGPGRTPPGPPRRGPDQDLAAVAHALATTRSAFDHRAVVIGRRRPEFLRGLMALADGEEAPASSRARPEPAAGPRSCSRGRAPSAWAWASNSPRPTRASPRPSPRCARSWTRTWATASAAR</sequence>
<proteinExistence type="predicted"/>
<comment type="caution">
    <text evidence="2">The sequence shown here is derived from an EMBL/GenBank/DDBJ whole genome shotgun (WGS) entry which is preliminary data.</text>
</comment>
<dbReference type="Proteomes" id="UP001382904">
    <property type="component" value="Unassembled WGS sequence"/>
</dbReference>
<name>A0ABU8U271_9ACTN</name>
<feature type="compositionally biased region" description="Basic residues" evidence="1">
    <location>
        <begin position="1"/>
        <end position="11"/>
    </location>
</feature>